<dbReference type="InterPro" id="IPR029058">
    <property type="entry name" value="AB_hydrolase_fold"/>
</dbReference>
<dbReference type="InterPro" id="IPR011042">
    <property type="entry name" value="6-blade_b-propeller_TolB-like"/>
</dbReference>
<dbReference type="RefSeq" id="WP_124799478.1">
    <property type="nucleotide sequence ID" value="NZ_CP034170.1"/>
</dbReference>
<gene>
    <name evidence="2" type="ORF">EH165_10945</name>
</gene>
<dbReference type="GO" id="GO:0008236">
    <property type="term" value="F:serine-type peptidase activity"/>
    <property type="evidence" value="ECO:0007669"/>
    <property type="project" value="InterPro"/>
</dbReference>
<dbReference type="Pfam" id="PF00326">
    <property type="entry name" value="Peptidase_S9"/>
    <property type="match status" value="1"/>
</dbReference>
<dbReference type="GO" id="GO:0006508">
    <property type="term" value="P:proteolysis"/>
    <property type="evidence" value="ECO:0007669"/>
    <property type="project" value="InterPro"/>
</dbReference>
<organism evidence="2 3">
    <name type="scientific">Nakamurella antarctica</name>
    <dbReference type="NCBI Taxonomy" id="1902245"/>
    <lineage>
        <taxon>Bacteria</taxon>
        <taxon>Bacillati</taxon>
        <taxon>Actinomycetota</taxon>
        <taxon>Actinomycetes</taxon>
        <taxon>Nakamurellales</taxon>
        <taxon>Nakamurellaceae</taxon>
        <taxon>Nakamurella</taxon>
    </lineage>
</organism>
<reference evidence="2 3" key="2">
    <citation type="submission" date="2018-12" db="EMBL/GenBank/DDBJ databases">
        <title>Nakamurella antarcticus sp. nov., isolated from Antarctica South Shetland Islands soil.</title>
        <authorList>
            <person name="Peng F."/>
        </authorList>
    </citation>
    <scope>NUCLEOTIDE SEQUENCE [LARGE SCALE GENOMIC DNA]</scope>
    <source>
        <strain evidence="2 3">S14-144</strain>
    </source>
</reference>
<proteinExistence type="predicted"/>
<dbReference type="AlphaFoldDB" id="A0A3G8ZMM1"/>
<evidence type="ECO:0000259" key="1">
    <source>
        <dbReference type="Pfam" id="PF00326"/>
    </source>
</evidence>
<feature type="domain" description="Peptidase S9 prolyl oligopeptidase catalytic" evidence="1">
    <location>
        <begin position="447"/>
        <end position="648"/>
    </location>
</feature>
<protein>
    <submittedName>
        <fullName evidence="2">S9 family peptidase</fullName>
    </submittedName>
</protein>
<keyword evidence="3" id="KW-1185">Reference proteome</keyword>
<dbReference type="SUPFAM" id="SSF82171">
    <property type="entry name" value="DPP6 N-terminal domain-like"/>
    <property type="match status" value="1"/>
</dbReference>
<accession>A0A3G8ZMM1</accession>
<dbReference type="PANTHER" id="PTHR43056">
    <property type="entry name" value="PEPTIDASE S9 PROLYL OLIGOPEPTIDASE"/>
    <property type="match status" value="1"/>
</dbReference>
<dbReference type="SUPFAM" id="SSF53474">
    <property type="entry name" value="alpha/beta-Hydrolases"/>
    <property type="match status" value="1"/>
</dbReference>
<dbReference type="Gene3D" id="3.40.50.1820">
    <property type="entry name" value="alpha/beta hydrolase"/>
    <property type="match status" value="1"/>
</dbReference>
<sequence length="669" mass="71470">MTTTDISSQSPAVVPYGAWPSPISAADLAANSHPVSGGAFVAQEIWFTELRPMEGGRQAIRRVDAHGFVSDVLPAPWNARSRVHEYGGTSWTPYGDHMIFAEFTDQRLYRLDPSSGEPPVALTPADTGFRFCDFHVRGGELIAVRETHSDAGLSRDICAVPLDGSAARDPAGIRSIVSGSHFLAYPRYSPDGSKLAWISWEHPQMPWDGTELRVGDIDPDGAVSTWRSVIGSTTESVLQPHWTTNDELMVLSDRTGFWNLYSVADAPGGSVQPLCAKDVDFAAPLWQLGRTFFLPLDDRRVLTVRTHGTDRMGILDLNSGDLVDVAPELTSVNLGGIGRTDGTGAGELLLVGGSGGLASGLRKLDLATGALTDVRLAVDALPDPELLPLPEAPTFISKETGRDVHTFLYPPRNPMHVGPHDELPPYVAFVHGGPTGHVSGSLSVLYAYFTSRGIGVIDVNYGGSSGYGREYRNRLRGQWGVVDVQDVVTAVVGLADAGLADRNRLAIEGGSAGGWTVLAALTSSNVFACGASYYGVAELAEFVKETHDFESRYVDGLVGPWPEAAALYAERAPLNHVDNLACPVLLLQGLDDPIVPPAGAERFRDAMVGKGIPHAYLAFEGESHGFRRAETIIAAREAELSFYGQTMGFTPPGVPVLPLHSGPSADSAL</sequence>
<dbReference type="OrthoDB" id="128799at2"/>
<reference evidence="2 3" key="1">
    <citation type="submission" date="2018-11" db="EMBL/GenBank/DDBJ databases">
        <authorList>
            <person name="Da X."/>
        </authorList>
    </citation>
    <scope>NUCLEOTIDE SEQUENCE [LARGE SCALE GENOMIC DNA]</scope>
    <source>
        <strain evidence="2 3">S14-144</strain>
    </source>
</reference>
<dbReference type="Gene3D" id="2.120.10.30">
    <property type="entry name" value="TolB, C-terminal domain"/>
    <property type="match status" value="1"/>
</dbReference>
<dbReference type="Proteomes" id="UP000268084">
    <property type="component" value="Chromosome"/>
</dbReference>
<evidence type="ECO:0000313" key="3">
    <source>
        <dbReference type="Proteomes" id="UP000268084"/>
    </source>
</evidence>
<dbReference type="PANTHER" id="PTHR43056:SF5">
    <property type="entry name" value="PEPTIDASE S9 PROLYL OLIGOPEPTIDASE CATALYTIC DOMAIN-CONTAINING PROTEIN"/>
    <property type="match status" value="1"/>
</dbReference>
<dbReference type="EMBL" id="CP034170">
    <property type="protein sequence ID" value="AZI58569.1"/>
    <property type="molecule type" value="Genomic_DNA"/>
</dbReference>
<name>A0A3G8ZMM1_9ACTN</name>
<dbReference type="InterPro" id="IPR001375">
    <property type="entry name" value="Peptidase_S9_cat"/>
</dbReference>
<evidence type="ECO:0000313" key="2">
    <source>
        <dbReference type="EMBL" id="AZI58569.1"/>
    </source>
</evidence>
<dbReference type="KEGG" id="nak:EH165_10945"/>
<dbReference type="InterPro" id="IPR050585">
    <property type="entry name" value="Xaa-Pro_dipeptidyl-ppase/CocE"/>
</dbReference>